<dbReference type="PROSITE" id="PS00108">
    <property type="entry name" value="PROTEIN_KINASE_ST"/>
    <property type="match status" value="1"/>
</dbReference>
<dbReference type="InterPro" id="IPR011009">
    <property type="entry name" value="Kinase-like_dom_sf"/>
</dbReference>
<keyword evidence="1" id="KW-0808">Transferase</keyword>
<evidence type="ECO:0000256" key="5">
    <source>
        <dbReference type="ARBA" id="ARBA00037982"/>
    </source>
</evidence>
<feature type="domain" description="Protein kinase" evidence="8">
    <location>
        <begin position="22"/>
        <end position="326"/>
    </location>
</feature>
<proteinExistence type="inferred from homology"/>
<evidence type="ECO:0000313" key="10">
    <source>
        <dbReference type="Proteomes" id="UP001159405"/>
    </source>
</evidence>
<evidence type="ECO:0000313" key="9">
    <source>
        <dbReference type="EMBL" id="CAH3174435.1"/>
    </source>
</evidence>
<dbReference type="PANTHER" id="PTHR11042:SF190">
    <property type="entry name" value="MITOSIS INHIBITOR PROTEIN KINASE MIK1"/>
    <property type="match status" value="1"/>
</dbReference>
<feature type="binding site" evidence="6">
    <location>
        <position position="53"/>
    </location>
    <ligand>
        <name>ATP</name>
        <dbReference type="ChEBI" id="CHEBI:30616"/>
    </ligand>
</feature>
<keyword evidence="4 6" id="KW-0067">ATP-binding</keyword>
<keyword evidence="3" id="KW-0418">Kinase</keyword>
<comment type="caution">
    <text evidence="9">The sequence shown here is derived from an EMBL/GenBank/DDBJ whole genome shotgun (WGS) entry which is preliminary data.</text>
</comment>
<keyword evidence="10" id="KW-1185">Reference proteome</keyword>
<evidence type="ECO:0000256" key="3">
    <source>
        <dbReference type="ARBA" id="ARBA00022777"/>
    </source>
</evidence>
<dbReference type="EMBL" id="CALNXK010000191">
    <property type="protein sequence ID" value="CAH3174435.1"/>
    <property type="molecule type" value="Genomic_DNA"/>
</dbReference>
<dbReference type="PANTHER" id="PTHR11042">
    <property type="entry name" value="EUKARYOTIC TRANSLATION INITIATION FACTOR 2-ALPHA KINASE EIF2-ALPHA KINASE -RELATED"/>
    <property type="match status" value="1"/>
</dbReference>
<keyword evidence="2 6" id="KW-0547">Nucleotide-binding</keyword>
<dbReference type="PROSITE" id="PS50011">
    <property type="entry name" value="PROTEIN_KINASE_DOM"/>
    <property type="match status" value="1"/>
</dbReference>
<dbReference type="InterPro" id="IPR008271">
    <property type="entry name" value="Ser/Thr_kinase_AS"/>
</dbReference>
<dbReference type="Proteomes" id="UP001159405">
    <property type="component" value="Unassembled WGS sequence"/>
</dbReference>
<dbReference type="InterPro" id="IPR050339">
    <property type="entry name" value="CC_SR_Kinase"/>
</dbReference>
<dbReference type="Gene3D" id="3.30.200.20">
    <property type="entry name" value="Phosphorylase Kinase, domain 1"/>
    <property type="match status" value="1"/>
</dbReference>
<reference evidence="9 10" key="1">
    <citation type="submission" date="2022-05" db="EMBL/GenBank/DDBJ databases">
        <authorList>
            <consortium name="Genoscope - CEA"/>
            <person name="William W."/>
        </authorList>
    </citation>
    <scope>NUCLEOTIDE SEQUENCE [LARGE SCALE GENOMIC DNA]</scope>
</reference>
<dbReference type="SMART" id="SM00220">
    <property type="entry name" value="S_TKc"/>
    <property type="match status" value="1"/>
</dbReference>
<dbReference type="CDD" id="cd00180">
    <property type="entry name" value="PKc"/>
    <property type="match status" value="1"/>
</dbReference>
<dbReference type="InterPro" id="IPR017441">
    <property type="entry name" value="Protein_kinase_ATP_BS"/>
</dbReference>
<organism evidence="9 10">
    <name type="scientific">Porites lobata</name>
    <dbReference type="NCBI Taxonomy" id="104759"/>
    <lineage>
        <taxon>Eukaryota</taxon>
        <taxon>Metazoa</taxon>
        <taxon>Cnidaria</taxon>
        <taxon>Anthozoa</taxon>
        <taxon>Hexacorallia</taxon>
        <taxon>Scleractinia</taxon>
        <taxon>Fungiina</taxon>
        <taxon>Poritidae</taxon>
        <taxon>Porites</taxon>
    </lineage>
</organism>
<dbReference type="Gene3D" id="1.10.510.10">
    <property type="entry name" value="Transferase(Phosphotransferase) domain 1"/>
    <property type="match status" value="1"/>
</dbReference>
<sequence length="349" mass="39283">MAVNAIASLLVGQAIVVERVELEIQCKLGSGAFGVVYKTRDLLCNYPMFYALKDVACYNTSSLGKAISEVETLRRVDHDFIVKIIAADQFVDCRGGFHVLILTEYCSGGNLNDRLSRPSSEETTLKWLSQLASALSYLHSRQIVHRDLKPDNVLLTDSTTEDLKLGDFGLAREFLALKRVGTHISPCGLAQYYMRSGTGPAHWMAPEVFSCHYTEKADIFSLGVLFHAILVRDFAFSTNDIRWYGAFVKIPGGVKVGLGYAMSRVGPAAMTQFTRDYLLGEENGFRGLILDALNFVPRIRPRAEEIFYRLEEICTCIRLKWSHEEILRGRRGRRAKTHPSRKRDRCSIC</sequence>
<name>A0ABN8R8L8_9CNID</name>
<evidence type="ECO:0000256" key="4">
    <source>
        <dbReference type="ARBA" id="ARBA00022840"/>
    </source>
</evidence>
<gene>
    <name evidence="9" type="ORF">PLOB_00015259</name>
</gene>
<dbReference type="SUPFAM" id="SSF56112">
    <property type="entry name" value="Protein kinase-like (PK-like)"/>
    <property type="match status" value="1"/>
</dbReference>
<dbReference type="Pfam" id="PF00069">
    <property type="entry name" value="Pkinase"/>
    <property type="match status" value="1"/>
</dbReference>
<protein>
    <recommendedName>
        <fullName evidence="8">Protein kinase domain-containing protein</fullName>
    </recommendedName>
</protein>
<comment type="similarity">
    <text evidence="5">Belongs to the protein kinase superfamily. Ser/Thr protein kinase family. GCN2 subfamily.</text>
</comment>
<evidence type="ECO:0000256" key="6">
    <source>
        <dbReference type="PROSITE-ProRule" id="PRU10141"/>
    </source>
</evidence>
<evidence type="ECO:0000256" key="1">
    <source>
        <dbReference type="ARBA" id="ARBA00022679"/>
    </source>
</evidence>
<evidence type="ECO:0000259" key="8">
    <source>
        <dbReference type="PROSITE" id="PS50011"/>
    </source>
</evidence>
<dbReference type="PROSITE" id="PS00107">
    <property type="entry name" value="PROTEIN_KINASE_ATP"/>
    <property type="match status" value="1"/>
</dbReference>
<evidence type="ECO:0000256" key="2">
    <source>
        <dbReference type="ARBA" id="ARBA00022741"/>
    </source>
</evidence>
<keyword evidence="7" id="KW-0723">Serine/threonine-protein kinase</keyword>
<accession>A0ABN8R8L8</accession>
<dbReference type="InterPro" id="IPR000719">
    <property type="entry name" value="Prot_kinase_dom"/>
</dbReference>
<evidence type="ECO:0000256" key="7">
    <source>
        <dbReference type="RuleBase" id="RU000304"/>
    </source>
</evidence>